<protein>
    <submittedName>
        <fullName evidence="1">Uncharacterized protein</fullName>
    </submittedName>
</protein>
<dbReference type="AlphaFoldDB" id="A0A8B6GXQ7"/>
<reference evidence="1" key="1">
    <citation type="submission" date="2018-11" db="EMBL/GenBank/DDBJ databases">
        <authorList>
            <person name="Alioto T."/>
            <person name="Alioto T."/>
        </authorList>
    </citation>
    <scope>NUCLEOTIDE SEQUENCE</scope>
</reference>
<dbReference type="EMBL" id="UYJE01009153">
    <property type="protein sequence ID" value="VDI70622.1"/>
    <property type="molecule type" value="Genomic_DNA"/>
</dbReference>
<organism evidence="1 2">
    <name type="scientific">Mytilus galloprovincialis</name>
    <name type="common">Mediterranean mussel</name>
    <dbReference type="NCBI Taxonomy" id="29158"/>
    <lineage>
        <taxon>Eukaryota</taxon>
        <taxon>Metazoa</taxon>
        <taxon>Spiralia</taxon>
        <taxon>Lophotrochozoa</taxon>
        <taxon>Mollusca</taxon>
        <taxon>Bivalvia</taxon>
        <taxon>Autobranchia</taxon>
        <taxon>Pteriomorphia</taxon>
        <taxon>Mytilida</taxon>
        <taxon>Mytiloidea</taxon>
        <taxon>Mytilidae</taxon>
        <taxon>Mytilinae</taxon>
        <taxon>Mytilus</taxon>
    </lineage>
</organism>
<dbReference type="Proteomes" id="UP000596742">
    <property type="component" value="Unassembled WGS sequence"/>
</dbReference>
<name>A0A8B6GXQ7_MYTGA</name>
<proteinExistence type="predicted"/>
<evidence type="ECO:0000313" key="2">
    <source>
        <dbReference type="Proteomes" id="UP000596742"/>
    </source>
</evidence>
<gene>
    <name evidence="1" type="ORF">MGAL_10B048544</name>
</gene>
<sequence length="65" mass="7777">MRDVRAIGLYVFLQVHYKDRYQRTNDVYLPERSPHRKYVDVVASDLRRFTDDAEGTSIVLRDQMT</sequence>
<accession>A0A8B6GXQ7</accession>
<comment type="caution">
    <text evidence="1">The sequence shown here is derived from an EMBL/GenBank/DDBJ whole genome shotgun (WGS) entry which is preliminary data.</text>
</comment>
<evidence type="ECO:0000313" key="1">
    <source>
        <dbReference type="EMBL" id="VDI70622.1"/>
    </source>
</evidence>
<keyword evidence="2" id="KW-1185">Reference proteome</keyword>